<proteinExistence type="predicted"/>
<name>A0A2N8TK31_9ACTN</name>
<comment type="caution">
    <text evidence="2">The sequence shown here is derived from an EMBL/GenBank/DDBJ whole genome shotgun (WGS) entry which is preliminary data.</text>
</comment>
<feature type="region of interest" description="Disordered" evidence="1">
    <location>
        <begin position="56"/>
        <end position="88"/>
    </location>
</feature>
<protein>
    <submittedName>
        <fullName evidence="2">Uncharacterized protein</fullName>
    </submittedName>
</protein>
<dbReference type="Proteomes" id="UP000235943">
    <property type="component" value="Unassembled WGS sequence"/>
</dbReference>
<evidence type="ECO:0000256" key="1">
    <source>
        <dbReference type="SAM" id="MobiDB-lite"/>
    </source>
</evidence>
<evidence type="ECO:0000313" key="3">
    <source>
        <dbReference type="Proteomes" id="UP000235943"/>
    </source>
</evidence>
<reference evidence="2 3" key="1">
    <citation type="submission" date="2018-01" db="EMBL/GenBank/DDBJ databases">
        <title>Draft genome sequence of Streptomyces sp. 13K301.</title>
        <authorList>
            <person name="Sahin N."/>
            <person name="Saygin H."/>
            <person name="Ay H."/>
        </authorList>
    </citation>
    <scope>NUCLEOTIDE SEQUENCE [LARGE SCALE GENOMIC DNA]</scope>
    <source>
        <strain evidence="2 3">13K301</strain>
    </source>
</reference>
<evidence type="ECO:0000313" key="2">
    <source>
        <dbReference type="EMBL" id="PNG19370.1"/>
    </source>
</evidence>
<dbReference type="EMBL" id="POUC01000222">
    <property type="protein sequence ID" value="PNG19370.1"/>
    <property type="molecule type" value="Genomic_DNA"/>
</dbReference>
<keyword evidence="3" id="KW-1185">Reference proteome</keyword>
<organism evidence="2 3">
    <name type="scientific">Streptomyces cahuitamycinicus</name>
    <dbReference type="NCBI Taxonomy" id="2070367"/>
    <lineage>
        <taxon>Bacteria</taxon>
        <taxon>Bacillati</taxon>
        <taxon>Actinomycetota</taxon>
        <taxon>Actinomycetes</taxon>
        <taxon>Kitasatosporales</taxon>
        <taxon>Streptomycetaceae</taxon>
        <taxon>Streptomyces</taxon>
    </lineage>
</organism>
<dbReference type="OrthoDB" id="3403133at2"/>
<sequence>MTYPYSRLRHRFAKGCRGPGRRYGGHGRRIRHAPDYFVRRRDGTAVVVDVRPDERIKSGDTAKFSATPRPWPRSSPTGTPHLPRPTQL</sequence>
<dbReference type="AlphaFoldDB" id="A0A2N8TK31"/>
<accession>A0A2N8TK31</accession>
<gene>
    <name evidence="2" type="ORF">C1J00_26020</name>
</gene>